<dbReference type="InterPro" id="IPR007016">
    <property type="entry name" value="O-antigen_ligase-rel_domated"/>
</dbReference>
<evidence type="ECO:0000256" key="1">
    <source>
        <dbReference type="ARBA" id="ARBA00004141"/>
    </source>
</evidence>
<dbReference type="GO" id="GO:0016020">
    <property type="term" value="C:membrane"/>
    <property type="evidence" value="ECO:0007669"/>
    <property type="project" value="UniProtKB-SubCell"/>
</dbReference>
<organism evidence="7 8">
    <name type="scientific">Desulfonema limicola</name>
    <dbReference type="NCBI Taxonomy" id="45656"/>
    <lineage>
        <taxon>Bacteria</taxon>
        <taxon>Pseudomonadati</taxon>
        <taxon>Thermodesulfobacteriota</taxon>
        <taxon>Desulfobacteria</taxon>
        <taxon>Desulfobacterales</taxon>
        <taxon>Desulfococcaceae</taxon>
        <taxon>Desulfonema</taxon>
    </lineage>
</organism>
<feature type="transmembrane region" description="Helical" evidence="5">
    <location>
        <begin position="55"/>
        <end position="75"/>
    </location>
</feature>
<keyword evidence="2 5" id="KW-0812">Transmembrane</keyword>
<dbReference type="AlphaFoldDB" id="A0A975B5M1"/>
<keyword evidence="3 5" id="KW-1133">Transmembrane helix</keyword>
<feature type="transmembrane region" description="Helical" evidence="5">
    <location>
        <begin position="120"/>
        <end position="140"/>
    </location>
</feature>
<keyword evidence="4 5" id="KW-0472">Membrane</keyword>
<feature type="transmembrane region" description="Helical" evidence="5">
    <location>
        <begin position="174"/>
        <end position="191"/>
    </location>
</feature>
<feature type="transmembrane region" description="Helical" evidence="5">
    <location>
        <begin position="87"/>
        <end position="108"/>
    </location>
</feature>
<evidence type="ECO:0000256" key="3">
    <source>
        <dbReference type="ARBA" id="ARBA00022989"/>
    </source>
</evidence>
<proteinExistence type="predicted"/>
<feature type="transmembrane region" description="Helical" evidence="5">
    <location>
        <begin position="383"/>
        <end position="401"/>
    </location>
</feature>
<evidence type="ECO:0000256" key="2">
    <source>
        <dbReference type="ARBA" id="ARBA00022692"/>
    </source>
</evidence>
<evidence type="ECO:0000313" key="7">
    <source>
        <dbReference type="EMBL" id="QTA79207.1"/>
    </source>
</evidence>
<evidence type="ECO:0000313" key="8">
    <source>
        <dbReference type="Proteomes" id="UP000663720"/>
    </source>
</evidence>
<feature type="transmembrane region" description="Helical" evidence="5">
    <location>
        <begin position="240"/>
        <end position="258"/>
    </location>
</feature>
<reference evidence="7" key="1">
    <citation type="journal article" date="2021" name="Microb. Physiol.">
        <title>Proteogenomic Insights into the Physiology of Marine, Sulfate-Reducing, Filamentous Desulfonema limicola and Desulfonema magnum.</title>
        <authorList>
            <person name="Schnaars V."/>
            <person name="Wohlbrand L."/>
            <person name="Scheve S."/>
            <person name="Hinrichs C."/>
            <person name="Reinhardt R."/>
            <person name="Rabus R."/>
        </authorList>
    </citation>
    <scope>NUCLEOTIDE SEQUENCE</scope>
    <source>
        <strain evidence="7">5ac10</strain>
    </source>
</reference>
<name>A0A975B5M1_9BACT</name>
<evidence type="ECO:0000256" key="5">
    <source>
        <dbReference type="SAM" id="Phobius"/>
    </source>
</evidence>
<feature type="transmembrane region" description="Helical" evidence="5">
    <location>
        <begin position="407"/>
        <end position="425"/>
    </location>
</feature>
<keyword evidence="8" id="KW-1185">Reference proteome</keyword>
<dbReference type="KEGG" id="dli:dnl_14610"/>
<dbReference type="EMBL" id="CP061799">
    <property type="protein sequence ID" value="QTA79207.1"/>
    <property type="molecule type" value="Genomic_DNA"/>
</dbReference>
<feature type="transmembrane region" description="Helical" evidence="5">
    <location>
        <begin position="21"/>
        <end position="40"/>
    </location>
</feature>
<evidence type="ECO:0000256" key="4">
    <source>
        <dbReference type="ARBA" id="ARBA00023136"/>
    </source>
</evidence>
<feature type="transmembrane region" description="Helical" evidence="5">
    <location>
        <begin position="147"/>
        <end position="168"/>
    </location>
</feature>
<evidence type="ECO:0000259" key="6">
    <source>
        <dbReference type="Pfam" id="PF04932"/>
    </source>
</evidence>
<dbReference type="Pfam" id="PF04932">
    <property type="entry name" value="Wzy_C"/>
    <property type="match status" value="1"/>
</dbReference>
<comment type="subcellular location">
    <subcellularLocation>
        <location evidence="1">Membrane</location>
        <topology evidence="1">Multi-pass membrane protein</topology>
    </subcellularLocation>
</comment>
<protein>
    <submittedName>
        <fullName evidence="7">O-antigen polymerase</fullName>
    </submittedName>
</protein>
<sequence length="440" mass="50805">MVDKLRISTSNGKKFLSIRQAELILQLMYFSILMFSVFRWRETFTVFSEGSTGALLIRVGVMFPALIGILIAIFWGKPELIPSSWRILYYWAGLTFISGIVIGIFNSFSLRYLLGDAFRYTISWASFFACLLASMSLALISKKKILFYFHLYLIISIFDAIATCWLSIKFPWARISTLSYIFLILWGIMYIKEYPYCSYFFIFLGIITLILSGKRGTFIVMAILSPFLMCFFIKSTVKSIISFIIFIVLIFAISEIMVDSDIKQHISKRYESLLNQIVQIVNNVLEGGQGDKSTEGRFFELYNIELYYQRYPLEQLSGVGFGAEIPMVYYTGVLSNSGHMHHVHISWGVYFLRHGINGIILLASYFFLCFLYSKKYLFSNSKFSVFLLIMTFFEFILAFKGNIMLESIQIIPAICISVIWSDLYITRNQIMTCNHSQQSV</sequence>
<feature type="transmembrane region" description="Helical" evidence="5">
    <location>
        <begin position="196"/>
        <end position="212"/>
    </location>
</feature>
<feature type="transmembrane region" description="Helical" evidence="5">
    <location>
        <begin position="350"/>
        <end position="371"/>
    </location>
</feature>
<dbReference type="Proteomes" id="UP000663720">
    <property type="component" value="Chromosome"/>
</dbReference>
<gene>
    <name evidence="7" type="ORF">dnl_14610</name>
</gene>
<dbReference type="RefSeq" id="WP_207690978.1">
    <property type="nucleotide sequence ID" value="NZ_CP061799.1"/>
</dbReference>
<feature type="domain" description="O-antigen ligase-related" evidence="6">
    <location>
        <begin position="201"/>
        <end position="362"/>
    </location>
</feature>
<accession>A0A975B5M1</accession>